<evidence type="ECO:0000256" key="1">
    <source>
        <dbReference type="ARBA" id="ARBA00004999"/>
    </source>
</evidence>
<evidence type="ECO:0000256" key="2">
    <source>
        <dbReference type="ARBA" id="ARBA00009755"/>
    </source>
</evidence>
<gene>
    <name evidence="6" type="ORF">DFQ01_10983</name>
</gene>
<evidence type="ECO:0000259" key="5">
    <source>
        <dbReference type="Pfam" id="PF13249"/>
    </source>
</evidence>
<comment type="similarity">
    <text evidence="2">Belongs to the terpene cyclase/mutase family.</text>
</comment>
<organism evidence="6 7">
    <name type="scientific">Paenibacillus cellulosilyticus</name>
    <dbReference type="NCBI Taxonomy" id="375489"/>
    <lineage>
        <taxon>Bacteria</taxon>
        <taxon>Bacillati</taxon>
        <taxon>Bacillota</taxon>
        <taxon>Bacilli</taxon>
        <taxon>Bacillales</taxon>
        <taxon>Paenibacillaceae</taxon>
        <taxon>Paenibacillus</taxon>
    </lineage>
</organism>
<dbReference type="RefSeq" id="WP_245946675.1">
    <property type="nucleotide sequence ID" value="NZ_CP054613.1"/>
</dbReference>
<dbReference type="Proteomes" id="UP000246635">
    <property type="component" value="Unassembled WGS sequence"/>
</dbReference>
<evidence type="ECO:0000313" key="6">
    <source>
        <dbReference type="EMBL" id="PWW02458.1"/>
    </source>
</evidence>
<dbReference type="SUPFAM" id="SSF48239">
    <property type="entry name" value="Terpenoid cyclases/Protein prenyltransferases"/>
    <property type="match status" value="2"/>
</dbReference>
<dbReference type="InterPro" id="IPR018333">
    <property type="entry name" value="Squalene_cyclase"/>
</dbReference>
<keyword evidence="7" id="KW-1185">Reference proteome</keyword>
<dbReference type="AlphaFoldDB" id="A0A2V2YT29"/>
<dbReference type="Pfam" id="PF13243">
    <property type="entry name" value="SQHop_cyclase_C"/>
    <property type="match status" value="1"/>
</dbReference>
<dbReference type="InterPro" id="IPR032697">
    <property type="entry name" value="SQ_cyclase_N"/>
</dbReference>
<feature type="domain" description="Squalene cyclase C-terminal" evidence="4">
    <location>
        <begin position="300"/>
        <end position="622"/>
    </location>
</feature>
<feature type="domain" description="Squalene cyclase N-terminal" evidence="5">
    <location>
        <begin position="10"/>
        <end position="289"/>
    </location>
</feature>
<dbReference type="UniPathway" id="UPA00337"/>
<dbReference type="GO" id="GO:0016104">
    <property type="term" value="P:triterpenoid biosynthetic process"/>
    <property type="evidence" value="ECO:0007669"/>
    <property type="project" value="InterPro"/>
</dbReference>
<dbReference type="EMBL" id="QGTQ01000009">
    <property type="protein sequence ID" value="PWW02458.1"/>
    <property type="molecule type" value="Genomic_DNA"/>
</dbReference>
<dbReference type="Pfam" id="PF13249">
    <property type="entry name" value="SQHop_cyclase_N"/>
    <property type="match status" value="1"/>
</dbReference>
<evidence type="ECO:0000313" key="7">
    <source>
        <dbReference type="Proteomes" id="UP000246635"/>
    </source>
</evidence>
<keyword evidence="3" id="KW-0677">Repeat</keyword>
<reference evidence="6 7" key="1">
    <citation type="submission" date="2018-05" db="EMBL/GenBank/DDBJ databases">
        <title>Genomic Encyclopedia of Type Strains, Phase III (KMG-III): the genomes of soil and plant-associated and newly described type strains.</title>
        <authorList>
            <person name="Whitman W."/>
        </authorList>
    </citation>
    <scope>NUCLEOTIDE SEQUENCE [LARGE SCALE GENOMIC DNA]</scope>
    <source>
        <strain evidence="6 7">CECT 5696</strain>
    </source>
</reference>
<accession>A0A2V2YT29</accession>
<comment type="pathway">
    <text evidence="1">Secondary metabolite biosynthesis; hopanoid biosynthesis.</text>
</comment>
<dbReference type="GO" id="GO:0016866">
    <property type="term" value="F:intramolecular transferase activity"/>
    <property type="evidence" value="ECO:0007669"/>
    <property type="project" value="InterPro"/>
</dbReference>
<dbReference type="InterPro" id="IPR032696">
    <property type="entry name" value="SQ_cyclase_C"/>
</dbReference>
<evidence type="ECO:0000256" key="3">
    <source>
        <dbReference type="ARBA" id="ARBA00022737"/>
    </source>
</evidence>
<comment type="caution">
    <text evidence="6">The sequence shown here is derived from an EMBL/GenBank/DDBJ whole genome shotgun (WGS) entry which is preliminary data.</text>
</comment>
<sequence length="627" mass="69540">MDWQAINHRINRMSEQLQAMQSPDGAWRMCIDCGTMSDCYFLTTLRLLDVRDEPLIRALADRIVSRREPEGSWKLFPDEHEGSLDTTTEALLALLISGHYRDGDPIIDQAKQFIRSRGGLNNVQSLLTQSLLCVTGQAEWPQSFRIPLNAMFAKDGPLPTLFQMSGHARVHLVPIIMMANKRFALRTAHTPDLSSLFLDGSRRFQNDASIISVLNGLFGSLIGLLSPDDESLYRQAESFLLERLEPDGTLLTYSTATVLMLLALVSIGRSPSDPIMNEGIRGTRTLLCSDPPMVQIATPTVWDTGMLAYALGKAGLPSTHDTMQRAARYLRLRQHTRYGDWAIRAPNTPPGGWGFSNVSTRYPDCDSAAAALRAFVTDPSATLPHKPASIPADDWDRGLHWLLAMHNDDGGWPAFERNGKPLPVGLFNYSGTADIVNDLSHADLTSRVLHFLGEDLGMTTKQQWLDRSARWVLSQQEKNGSWFGRWGITYTHGTGTVMLGLTAVGVKPDHPAIARALRWLLSVQNADGGWGESCYSDQQRHYIPLGASTPSQTAWALDGLIAALPSPTKELERGVDALLHSLDVQPAQLNRYPTGAGLAGMVYVHYESNNWIWPLLTLARLRRKFHS</sequence>
<dbReference type="GO" id="GO:0005811">
    <property type="term" value="C:lipid droplet"/>
    <property type="evidence" value="ECO:0007669"/>
    <property type="project" value="InterPro"/>
</dbReference>
<evidence type="ECO:0000259" key="4">
    <source>
        <dbReference type="Pfam" id="PF13243"/>
    </source>
</evidence>
<dbReference type="InterPro" id="IPR008930">
    <property type="entry name" value="Terpenoid_cyclase/PrenylTrfase"/>
</dbReference>
<dbReference type="PANTHER" id="PTHR11764:SF20">
    <property type="entry name" value="LANOSTEROL SYNTHASE"/>
    <property type="match status" value="1"/>
</dbReference>
<proteinExistence type="inferred from homology"/>
<name>A0A2V2YT29_9BACL</name>
<dbReference type="PANTHER" id="PTHR11764">
    <property type="entry name" value="TERPENE CYCLASE/MUTASE FAMILY MEMBER"/>
    <property type="match status" value="1"/>
</dbReference>
<protein>
    <submittedName>
        <fullName evidence="6">Sporulene cyclase</fullName>
    </submittedName>
</protein>
<dbReference type="Gene3D" id="1.50.10.20">
    <property type="match status" value="2"/>
</dbReference>